<organism evidence="2 3">
    <name type="scientific">Amycolatopsis marina</name>
    <dbReference type="NCBI Taxonomy" id="490629"/>
    <lineage>
        <taxon>Bacteria</taxon>
        <taxon>Bacillati</taxon>
        <taxon>Actinomycetota</taxon>
        <taxon>Actinomycetes</taxon>
        <taxon>Pseudonocardiales</taxon>
        <taxon>Pseudonocardiaceae</taxon>
        <taxon>Amycolatopsis</taxon>
    </lineage>
</organism>
<gene>
    <name evidence="2" type="ORF">SAMN05216266_101157</name>
</gene>
<proteinExistence type="predicted"/>
<dbReference type="RefSeq" id="WP_091667964.1">
    <property type="nucleotide sequence ID" value="NZ_FOKG01000001.1"/>
</dbReference>
<protein>
    <submittedName>
        <fullName evidence="2">Uncharacterized protein</fullName>
    </submittedName>
</protein>
<dbReference type="STRING" id="490629.SAMN05216266_101157"/>
<sequence length="418" mass="45247">MVKVDEDQVADFGLYLSAEAGYNLARIEELARDEGMSDAGFTGLLEPLGDIVNGEASVLVGSAFSLMQRKLCELGDALIDVAKQYGYTEDDNRSLIERNGLDSDTDEAIGYGSGYGFGDGYDRHRDVGTSSFNYAELDISPIDRPDTNYSDDLDTGGVLTVLDWIWAEFEVDGGKGFTDSLISPLAGNYNSIEANGKAWQSVGANLGLVAASMGDNATTLAAEHWEGDAASAFEQFLDLFWRKGAVYAGEQLGDFVSKGFEKVAEVSKQIAQLAIDAIEVIIKAARRIATKAMPVVGWAWTAIETAGKWLGKVFGVDINDLYDDIVEIIDTAKAIFDLFEAMKNIVESMQEYFGTLEELVATVQKIPEVGSLEEAYNTTETINQHIDAMEEQTTTVNEEADKAEGALDDLDEIAANAG</sequence>
<evidence type="ECO:0000256" key="1">
    <source>
        <dbReference type="SAM" id="Coils"/>
    </source>
</evidence>
<dbReference type="Proteomes" id="UP000243799">
    <property type="component" value="Unassembled WGS sequence"/>
</dbReference>
<dbReference type="OrthoDB" id="3659820at2"/>
<keyword evidence="1" id="KW-0175">Coiled coil</keyword>
<evidence type="ECO:0000313" key="3">
    <source>
        <dbReference type="Proteomes" id="UP000243799"/>
    </source>
</evidence>
<evidence type="ECO:0000313" key="2">
    <source>
        <dbReference type="EMBL" id="SFA74009.1"/>
    </source>
</evidence>
<name>A0A1I0VC67_9PSEU</name>
<keyword evidence="3" id="KW-1185">Reference proteome</keyword>
<accession>A0A1I0VC67</accession>
<feature type="coiled-coil region" evidence="1">
    <location>
        <begin position="372"/>
        <end position="406"/>
    </location>
</feature>
<reference evidence="3" key="1">
    <citation type="submission" date="2016-10" db="EMBL/GenBank/DDBJ databases">
        <authorList>
            <person name="Varghese N."/>
            <person name="Submissions S."/>
        </authorList>
    </citation>
    <scope>NUCLEOTIDE SEQUENCE [LARGE SCALE GENOMIC DNA]</scope>
    <source>
        <strain evidence="3">CGMCC 4.3568</strain>
    </source>
</reference>
<dbReference type="AlphaFoldDB" id="A0A1I0VC67"/>
<dbReference type="EMBL" id="FOKG01000001">
    <property type="protein sequence ID" value="SFA74009.1"/>
    <property type="molecule type" value="Genomic_DNA"/>
</dbReference>